<dbReference type="AlphaFoldDB" id="A0A0D2HUM0"/>
<dbReference type="HOGENOM" id="CLU_029630_5_0_1"/>
<evidence type="ECO:0000313" key="2">
    <source>
        <dbReference type="EMBL" id="KIW94540.1"/>
    </source>
</evidence>
<dbReference type="Pfam" id="PF13668">
    <property type="entry name" value="Ferritin_2"/>
    <property type="match status" value="1"/>
</dbReference>
<evidence type="ECO:0000313" key="3">
    <source>
        <dbReference type="Proteomes" id="UP000053789"/>
    </source>
</evidence>
<feature type="signal peptide" evidence="1">
    <location>
        <begin position="1"/>
        <end position="21"/>
    </location>
</feature>
<dbReference type="VEuPathDB" id="FungiDB:Z519_04516"/>
<dbReference type="OrthoDB" id="1001765at2759"/>
<gene>
    <name evidence="2" type="ORF">Z519_04516</name>
</gene>
<keyword evidence="1" id="KW-0732">Signal</keyword>
<feature type="chain" id="PRO_5002254926" description="Stress response protein Rds1" evidence="1">
    <location>
        <begin position="22"/>
        <end position="361"/>
    </location>
</feature>
<dbReference type="EMBL" id="KN846985">
    <property type="protein sequence ID" value="KIW94540.1"/>
    <property type="molecule type" value="Genomic_DNA"/>
</dbReference>
<dbReference type="GeneID" id="27697444"/>
<sequence>MVFLHSITALAAVLAFDVAHCAPVTEPLFSELSNPSYGPIPGQSSLYSTYSGKAAPFPGNVTGAILNTTAGPPGEDDLLFQNLLSAELVIFSFYQQGVERFNSTAFIEAGFPNTTYERIQQIRDNEAGHLRIFQDQISTNSVKPGPCQYQYPYEDPLSYIAVQTVIEISSMAFLTGLELQAKLTLSKAALVAIAATESRHNTWSLIDNWKSTPFAGPADTIYPYANQILDFTNEWIVNGSCPPENPIYPTSRQNLPQMAPAANTTSITPGSTLVFNFTQPDNQPHFTPQKDYYAVFFHGVYNISVAFNTTTYSAVIPPQIEPLGIVIAVIADEQGAPTKESVLAGTLILPESPAALNSAYA</sequence>
<evidence type="ECO:0000256" key="1">
    <source>
        <dbReference type="SAM" id="SignalP"/>
    </source>
</evidence>
<dbReference type="Proteomes" id="UP000053789">
    <property type="component" value="Unassembled WGS sequence"/>
</dbReference>
<protein>
    <recommendedName>
        <fullName evidence="4">Stress response protein Rds1</fullName>
    </recommendedName>
</protein>
<reference evidence="2" key="1">
    <citation type="submission" date="2015-01" db="EMBL/GenBank/DDBJ databases">
        <title>The Genome Sequence of Cladophialophora bantiana CBS 173.52.</title>
        <authorList>
            <consortium name="The Broad Institute Genomics Platform"/>
            <person name="Cuomo C."/>
            <person name="de Hoog S."/>
            <person name="Gorbushina A."/>
            <person name="Stielow B."/>
            <person name="Teixiera M."/>
            <person name="Abouelleil A."/>
            <person name="Chapman S.B."/>
            <person name="Priest M."/>
            <person name="Young S.K."/>
            <person name="Wortman J."/>
            <person name="Nusbaum C."/>
            <person name="Birren B."/>
        </authorList>
    </citation>
    <scope>NUCLEOTIDE SEQUENCE [LARGE SCALE GENOMIC DNA]</scope>
    <source>
        <strain evidence="2">CBS 173.52</strain>
    </source>
</reference>
<organism evidence="2 3">
    <name type="scientific">Cladophialophora bantiana (strain ATCC 10958 / CBS 173.52 / CDC B-1940 / NIH 8579)</name>
    <name type="common">Xylohypha bantiana</name>
    <dbReference type="NCBI Taxonomy" id="1442370"/>
    <lineage>
        <taxon>Eukaryota</taxon>
        <taxon>Fungi</taxon>
        <taxon>Dikarya</taxon>
        <taxon>Ascomycota</taxon>
        <taxon>Pezizomycotina</taxon>
        <taxon>Eurotiomycetes</taxon>
        <taxon>Chaetothyriomycetidae</taxon>
        <taxon>Chaetothyriales</taxon>
        <taxon>Herpotrichiellaceae</taxon>
        <taxon>Cladophialophora</taxon>
    </lineage>
</organism>
<accession>A0A0D2HUM0</accession>
<keyword evidence="3" id="KW-1185">Reference proteome</keyword>
<proteinExistence type="predicted"/>
<name>A0A0D2HUM0_CLAB1</name>
<dbReference type="RefSeq" id="XP_016621209.1">
    <property type="nucleotide sequence ID" value="XM_016762262.1"/>
</dbReference>
<evidence type="ECO:0008006" key="4">
    <source>
        <dbReference type="Google" id="ProtNLM"/>
    </source>
</evidence>